<feature type="region of interest" description="Disordered" evidence="1">
    <location>
        <begin position="1"/>
        <end position="22"/>
    </location>
</feature>
<evidence type="ECO:0000256" key="1">
    <source>
        <dbReference type="SAM" id="MobiDB-lite"/>
    </source>
</evidence>
<name>A0A1F5VW93_9BACT</name>
<evidence type="ECO:0000313" key="2">
    <source>
        <dbReference type="EMBL" id="OGF67371.1"/>
    </source>
</evidence>
<dbReference type="STRING" id="1817863.A2Y62_08090"/>
<gene>
    <name evidence="2" type="ORF">A2Y62_08090</name>
</gene>
<sequence length="94" mass="10007">MQGVYAGHDTGDDACETDLPAKLGDSDAAQGVPCNAHPGVAASPFVEPAPLEEPGQLRERPPVRNCLPARRPEVVVDKRLEPIRQALYVLVPGN</sequence>
<protein>
    <submittedName>
        <fullName evidence="2">Uncharacterized protein</fullName>
    </submittedName>
</protein>
<reference evidence="2 3" key="1">
    <citation type="journal article" date="2016" name="Nat. Commun.">
        <title>Thousands of microbial genomes shed light on interconnected biogeochemical processes in an aquifer system.</title>
        <authorList>
            <person name="Anantharaman K."/>
            <person name="Brown C.T."/>
            <person name="Hug L.A."/>
            <person name="Sharon I."/>
            <person name="Castelle C.J."/>
            <person name="Probst A.J."/>
            <person name="Thomas B.C."/>
            <person name="Singh A."/>
            <person name="Wilkins M.J."/>
            <person name="Karaoz U."/>
            <person name="Brodie E.L."/>
            <person name="Williams K.H."/>
            <person name="Hubbard S.S."/>
            <person name="Banfield J.F."/>
        </authorList>
    </citation>
    <scope>NUCLEOTIDE SEQUENCE [LARGE SCALE GENOMIC DNA]</scope>
</reference>
<dbReference type="Proteomes" id="UP000178943">
    <property type="component" value="Unassembled WGS sequence"/>
</dbReference>
<comment type="caution">
    <text evidence="2">The sequence shown here is derived from an EMBL/GenBank/DDBJ whole genome shotgun (WGS) entry which is preliminary data.</text>
</comment>
<dbReference type="EMBL" id="MFGW01000059">
    <property type="protein sequence ID" value="OGF67371.1"/>
    <property type="molecule type" value="Genomic_DNA"/>
</dbReference>
<feature type="region of interest" description="Disordered" evidence="1">
    <location>
        <begin position="34"/>
        <end position="63"/>
    </location>
</feature>
<accession>A0A1F5VW93</accession>
<dbReference type="AlphaFoldDB" id="A0A1F5VW93"/>
<proteinExistence type="predicted"/>
<evidence type="ECO:0000313" key="3">
    <source>
        <dbReference type="Proteomes" id="UP000178943"/>
    </source>
</evidence>
<organism evidence="2 3">
    <name type="scientific">Candidatus Fischerbacteria bacterium RBG_13_37_8</name>
    <dbReference type="NCBI Taxonomy" id="1817863"/>
    <lineage>
        <taxon>Bacteria</taxon>
        <taxon>Candidatus Fischeribacteriota</taxon>
    </lineage>
</organism>